<name>A0A0P0CW41_9BACT</name>
<dbReference type="Proteomes" id="UP000061382">
    <property type="component" value="Chromosome"/>
</dbReference>
<dbReference type="STRING" id="512763.DC20_05795"/>
<dbReference type="EMBL" id="CP012643">
    <property type="protein sequence ID" value="ALI98571.1"/>
    <property type="molecule type" value="Genomic_DNA"/>
</dbReference>
<dbReference type="InterPro" id="IPR003593">
    <property type="entry name" value="AAA+_ATPase"/>
</dbReference>
<feature type="compositionally biased region" description="Basic residues" evidence="1">
    <location>
        <begin position="1"/>
        <end position="13"/>
    </location>
</feature>
<protein>
    <recommendedName>
        <fullName evidence="2">AAA+ ATPase domain-containing protein</fullName>
    </recommendedName>
</protein>
<gene>
    <name evidence="3" type="ORF">DC20_05795</name>
</gene>
<dbReference type="Pfam" id="PF13479">
    <property type="entry name" value="AAA_24"/>
    <property type="match status" value="1"/>
</dbReference>
<evidence type="ECO:0000313" key="3">
    <source>
        <dbReference type="EMBL" id="ALI98571.1"/>
    </source>
</evidence>
<dbReference type="PATRIC" id="fig|512763.3.peg.1282"/>
<accession>A0A0P0CW41</accession>
<evidence type="ECO:0000313" key="4">
    <source>
        <dbReference type="Proteomes" id="UP000061382"/>
    </source>
</evidence>
<dbReference type="InterPro" id="IPR027417">
    <property type="entry name" value="P-loop_NTPase"/>
</dbReference>
<reference evidence="3 4" key="1">
    <citation type="submission" date="2015-08" db="EMBL/GenBank/DDBJ databases">
        <title>Complete genome sequence of Rufibacter tibetensis strain 1351t, a radiation-resistant bacterium from tibet plateau.</title>
        <authorList>
            <person name="Dai J."/>
        </authorList>
    </citation>
    <scope>NUCLEOTIDE SEQUENCE [LARGE SCALE GENOMIC DNA]</scope>
    <source>
        <strain evidence="3 4">1351</strain>
    </source>
</reference>
<dbReference type="SMART" id="SM00382">
    <property type="entry name" value="AAA"/>
    <property type="match status" value="1"/>
</dbReference>
<dbReference type="OrthoDB" id="1625426at2"/>
<dbReference type="SUPFAM" id="SSF52540">
    <property type="entry name" value="P-loop containing nucleoside triphosphate hydrolases"/>
    <property type="match status" value="1"/>
</dbReference>
<feature type="region of interest" description="Disordered" evidence="1">
    <location>
        <begin position="1"/>
        <end position="23"/>
    </location>
</feature>
<evidence type="ECO:0000256" key="1">
    <source>
        <dbReference type="SAM" id="MobiDB-lite"/>
    </source>
</evidence>
<proteinExistence type="predicted"/>
<organism evidence="3 4">
    <name type="scientific">Rufibacter tibetensis</name>
    <dbReference type="NCBI Taxonomy" id="512763"/>
    <lineage>
        <taxon>Bacteria</taxon>
        <taxon>Pseudomonadati</taxon>
        <taxon>Bacteroidota</taxon>
        <taxon>Cytophagia</taxon>
        <taxon>Cytophagales</taxon>
        <taxon>Hymenobacteraceae</taxon>
        <taxon>Rufibacter</taxon>
    </lineage>
</organism>
<sequence>MQLQKANRRRGKTRLLLQSPSGGGKTMSALLIARGLAEGGWPGVCVIDTENHSADLYSDLGEYKVLPLPAPFTPERYIEAIAACEHAGAEVIIIDSISHEWEYLLDFHGSLPGSSFAAWSKVTPRHAAFIQRMLQSPCHIVATVRAKTEYALSEKNGRQVPEKVGMKPIQREGIDYEFTTVLELDLRHQATASKDRTRLFAGRPPFIPTEETGRLILAWCQGGSPEPVQEEPAPDDEEVLGQVSQCTSLGELTAIYHRCTEAQRQSLLGAFQQQKQFIQKSSQLTDQLLNQTIHRNGNDARTT</sequence>
<dbReference type="KEGG" id="rti:DC20_05795"/>
<dbReference type="AlphaFoldDB" id="A0A0P0CW41"/>
<evidence type="ECO:0000259" key="2">
    <source>
        <dbReference type="SMART" id="SM00382"/>
    </source>
</evidence>
<feature type="domain" description="AAA+ ATPase" evidence="2">
    <location>
        <begin position="11"/>
        <end position="188"/>
    </location>
</feature>
<keyword evidence="4" id="KW-1185">Reference proteome</keyword>